<keyword evidence="3 10" id="KW-0328">Glycosyltransferase</keyword>
<name>A0A378JHU3_9GAMM</name>
<sequence>MEKIKISFFLLLFSLLLFASGIAKIPVIDRDEAHFAQASKQMMQVGNYFQIRFQDKTRFQKPPGINWLQALSVKLISDSRISQIWLYRIPSVLGAFLSILLTYLFASRFLGSMTAALAASLLASSLLLVVEAHMAVIDATLLFSVVLMQGALWNIYQSYKEQRKVGWFWPLCFWFAMAFGIVLKGVTPLVGLLTILALCLVDKDLSWLRQLKFLQGLLLVIGLTAVWLILVNKAEQSNYLLQMFNKDLLPKLKGGHESHGKPPLFHLAMLPITFWPSSLFLGLGGIYAWKNRTTNQIKFLLAWLVPSWIFFECMPTKLPQYIMPLFPALAILCALAIREYAYALTSKWLRILQYLWLLLSITLGLVLILITYWLNESLSLSSVIIIGTIVIFSSSTIYFSRQGKVNYSIVSNSIMAMIVFPLIFNNLLPSLKPVWLTHTIAQLVDKNRIDNNIPLLVVGFEEPSLVFNLDTKSVRFVDFNTALTQLLSNPKQLAIFDDRVLQAWPYPLDKIKILAQMRGFNYSKGRWVKLFLIGQETGETLNGAI</sequence>
<feature type="transmembrane region" description="Helical" evidence="8">
    <location>
        <begin position="264"/>
        <end position="287"/>
    </location>
</feature>
<proteinExistence type="predicted"/>
<dbReference type="InterPro" id="IPR050297">
    <property type="entry name" value="LipidA_mod_glycosyltrf_83"/>
</dbReference>
<keyword evidence="6 8" id="KW-1133">Transmembrane helix</keyword>
<evidence type="ECO:0000256" key="8">
    <source>
        <dbReference type="SAM" id="Phobius"/>
    </source>
</evidence>
<feature type="transmembrane region" description="Helical" evidence="8">
    <location>
        <begin position="85"/>
        <end position="106"/>
    </location>
</feature>
<dbReference type="OrthoDB" id="9775035at2"/>
<feature type="transmembrane region" description="Helical" evidence="8">
    <location>
        <begin position="354"/>
        <end position="374"/>
    </location>
</feature>
<dbReference type="RefSeq" id="WP_115330403.1">
    <property type="nucleotide sequence ID" value="NZ_CAAAHP010000004.1"/>
</dbReference>
<dbReference type="Proteomes" id="UP000254794">
    <property type="component" value="Unassembled WGS sequence"/>
</dbReference>
<comment type="subcellular location">
    <subcellularLocation>
        <location evidence="1">Cell membrane</location>
        <topology evidence="1">Multi-pass membrane protein</topology>
    </subcellularLocation>
</comment>
<evidence type="ECO:0000313" key="10">
    <source>
        <dbReference type="EMBL" id="STX50704.1"/>
    </source>
</evidence>
<gene>
    <name evidence="10" type="primary">arnT</name>
    <name evidence="10" type="ORF">NCTC13316_00790</name>
</gene>
<accession>A0A378JHU3</accession>
<feature type="domain" description="Glycosyltransferase RgtA/B/C/D-like" evidence="9">
    <location>
        <begin position="61"/>
        <end position="229"/>
    </location>
</feature>
<feature type="transmembrane region" description="Helical" evidence="8">
    <location>
        <begin position="406"/>
        <end position="424"/>
    </location>
</feature>
<evidence type="ECO:0000256" key="6">
    <source>
        <dbReference type="ARBA" id="ARBA00022989"/>
    </source>
</evidence>
<dbReference type="EC" id="2.4.2.43" evidence="10"/>
<dbReference type="GO" id="GO:0010041">
    <property type="term" value="P:response to iron(III) ion"/>
    <property type="evidence" value="ECO:0007669"/>
    <property type="project" value="TreeGrafter"/>
</dbReference>
<evidence type="ECO:0000256" key="7">
    <source>
        <dbReference type="ARBA" id="ARBA00023136"/>
    </source>
</evidence>
<feature type="transmembrane region" description="Helical" evidence="8">
    <location>
        <begin position="324"/>
        <end position="342"/>
    </location>
</feature>
<reference evidence="10 11" key="1">
    <citation type="submission" date="2018-06" db="EMBL/GenBank/DDBJ databases">
        <authorList>
            <consortium name="Pathogen Informatics"/>
            <person name="Doyle S."/>
        </authorList>
    </citation>
    <scope>NUCLEOTIDE SEQUENCE [LARGE SCALE GENOMIC DNA]</scope>
    <source>
        <strain evidence="10 11">NCTC13316</strain>
    </source>
</reference>
<keyword evidence="2" id="KW-1003">Cell membrane</keyword>
<evidence type="ECO:0000256" key="2">
    <source>
        <dbReference type="ARBA" id="ARBA00022475"/>
    </source>
</evidence>
<feature type="transmembrane region" description="Helical" evidence="8">
    <location>
        <begin position="118"/>
        <end position="148"/>
    </location>
</feature>
<keyword evidence="7 8" id="KW-0472">Membrane</keyword>
<organism evidence="10 11">
    <name type="scientific">Legionella busanensis</name>
    <dbReference type="NCBI Taxonomy" id="190655"/>
    <lineage>
        <taxon>Bacteria</taxon>
        <taxon>Pseudomonadati</taxon>
        <taxon>Pseudomonadota</taxon>
        <taxon>Gammaproteobacteria</taxon>
        <taxon>Legionellales</taxon>
        <taxon>Legionellaceae</taxon>
        <taxon>Legionella</taxon>
    </lineage>
</organism>
<keyword evidence="5 8" id="KW-0812">Transmembrane</keyword>
<dbReference type="GO" id="GO:0103015">
    <property type="term" value="F:4-amino-4-deoxy-L-arabinose transferase activity"/>
    <property type="evidence" value="ECO:0007669"/>
    <property type="project" value="UniProtKB-EC"/>
</dbReference>
<protein>
    <submittedName>
        <fullName evidence="10">Dolichyl-phosphate-mannose-protein mannosyltransferase</fullName>
        <ecNumber evidence="10">2.4.2.43</ecNumber>
    </submittedName>
</protein>
<evidence type="ECO:0000259" key="9">
    <source>
        <dbReference type="Pfam" id="PF13231"/>
    </source>
</evidence>
<dbReference type="Pfam" id="PF13231">
    <property type="entry name" value="PMT_2"/>
    <property type="match status" value="1"/>
</dbReference>
<dbReference type="AlphaFoldDB" id="A0A378JHU3"/>
<dbReference type="InterPro" id="IPR038731">
    <property type="entry name" value="RgtA/B/C-like"/>
</dbReference>
<feature type="transmembrane region" description="Helical" evidence="8">
    <location>
        <begin position="299"/>
        <end position="318"/>
    </location>
</feature>
<evidence type="ECO:0000256" key="3">
    <source>
        <dbReference type="ARBA" id="ARBA00022676"/>
    </source>
</evidence>
<evidence type="ECO:0000256" key="4">
    <source>
        <dbReference type="ARBA" id="ARBA00022679"/>
    </source>
</evidence>
<evidence type="ECO:0000256" key="1">
    <source>
        <dbReference type="ARBA" id="ARBA00004651"/>
    </source>
</evidence>
<keyword evidence="11" id="KW-1185">Reference proteome</keyword>
<dbReference type="GO" id="GO:0005886">
    <property type="term" value="C:plasma membrane"/>
    <property type="evidence" value="ECO:0007669"/>
    <property type="project" value="UniProtKB-SubCell"/>
</dbReference>
<evidence type="ECO:0000256" key="5">
    <source>
        <dbReference type="ARBA" id="ARBA00022692"/>
    </source>
</evidence>
<dbReference type="PANTHER" id="PTHR33908:SF3">
    <property type="entry name" value="UNDECAPRENYL PHOSPHATE-ALPHA-4-AMINO-4-DEOXY-L-ARABINOSE ARABINOSYL TRANSFERASE"/>
    <property type="match status" value="1"/>
</dbReference>
<feature type="transmembrane region" description="Helical" evidence="8">
    <location>
        <begin position="213"/>
        <end position="231"/>
    </location>
</feature>
<keyword evidence="4 10" id="KW-0808">Transferase</keyword>
<feature type="transmembrane region" description="Helical" evidence="8">
    <location>
        <begin position="380"/>
        <end position="399"/>
    </location>
</feature>
<evidence type="ECO:0000313" key="11">
    <source>
        <dbReference type="Proteomes" id="UP000254794"/>
    </source>
</evidence>
<dbReference type="PANTHER" id="PTHR33908">
    <property type="entry name" value="MANNOSYLTRANSFERASE YKCB-RELATED"/>
    <property type="match status" value="1"/>
</dbReference>
<dbReference type="GO" id="GO:0009103">
    <property type="term" value="P:lipopolysaccharide biosynthetic process"/>
    <property type="evidence" value="ECO:0007669"/>
    <property type="project" value="TreeGrafter"/>
</dbReference>
<feature type="transmembrane region" description="Helical" evidence="8">
    <location>
        <begin position="168"/>
        <end position="201"/>
    </location>
</feature>
<dbReference type="EMBL" id="UGOD01000001">
    <property type="protein sequence ID" value="STX50704.1"/>
    <property type="molecule type" value="Genomic_DNA"/>
</dbReference>